<evidence type="ECO:0000259" key="3">
    <source>
        <dbReference type="Pfam" id="PF00483"/>
    </source>
</evidence>
<dbReference type="PANTHER" id="PTHR43584">
    <property type="entry name" value="NUCLEOTIDYL TRANSFERASE"/>
    <property type="match status" value="1"/>
</dbReference>
<dbReference type="CDD" id="cd02523">
    <property type="entry name" value="PC_cytidylyltransferase"/>
    <property type="match status" value="1"/>
</dbReference>
<dbReference type="SUPFAM" id="SSF53448">
    <property type="entry name" value="Nucleotide-diphospho-sugar transferases"/>
    <property type="match status" value="1"/>
</dbReference>
<feature type="domain" description="Nucleotidyl transferase" evidence="3">
    <location>
        <begin position="76"/>
        <end position="182"/>
    </location>
</feature>
<protein>
    <submittedName>
        <fullName evidence="5">Phosphotransferase</fullName>
    </submittedName>
</protein>
<name>A0A6P1Y4T7_9SPIR</name>
<evidence type="ECO:0000259" key="4">
    <source>
        <dbReference type="Pfam" id="PF01636"/>
    </source>
</evidence>
<dbReference type="PANTHER" id="PTHR43584:SF5">
    <property type="entry name" value="PROTEIN LICC"/>
    <property type="match status" value="1"/>
</dbReference>
<dbReference type="EMBL" id="CP048020">
    <property type="protein sequence ID" value="QHX44419.1"/>
    <property type="molecule type" value="Genomic_DNA"/>
</dbReference>
<dbReference type="GO" id="GO:0016779">
    <property type="term" value="F:nucleotidyltransferase activity"/>
    <property type="evidence" value="ECO:0007669"/>
    <property type="project" value="UniProtKB-KW"/>
</dbReference>
<dbReference type="InterPro" id="IPR002575">
    <property type="entry name" value="Aminoglycoside_PTrfase"/>
</dbReference>
<dbReference type="Gene3D" id="3.30.200.20">
    <property type="entry name" value="Phosphorylase Kinase, domain 1"/>
    <property type="match status" value="1"/>
</dbReference>
<evidence type="ECO:0000256" key="1">
    <source>
        <dbReference type="ARBA" id="ARBA00022679"/>
    </source>
</evidence>
<dbReference type="AlphaFoldDB" id="A0A6P1Y4T7"/>
<dbReference type="InterPro" id="IPR029044">
    <property type="entry name" value="Nucleotide-diphossugar_trans"/>
</dbReference>
<feature type="domain" description="Aminoglycoside phosphotransferase" evidence="4">
    <location>
        <begin position="324"/>
        <end position="540"/>
    </location>
</feature>
<accession>A0A6P1Y4T7</accession>
<dbReference type="Pfam" id="PF00483">
    <property type="entry name" value="NTP_transferase"/>
    <property type="match status" value="1"/>
</dbReference>
<dbReference type="Gene3D" id="3.90.550.10">
    <property type="entry name" value="Spore Coat Polysaccharide Biosynthesis Protein SpsA, Chain A"/>
    <property type="match status" value="1"/>
</dbReference>
<dbReference type="InterPro" id="IPR036390">
    <property type="entry name" value="WH_DNA-bd_sf"/>
</dbReference>
<dbReference type="SUPFAM" id="SSF46785">
    <property type="entry name" value="Winged helix' DNA-binding domain"/>
    <property type="match status" value="1"/>
</dbReference>
<dbReference type="RefSeq" id="WP_162664687.1">
    <property type="nucleotide sequence ID" value="NZ_CP048020.1"/>
</dbReference>
<dbReference type="Pfam" id="PF13412">
    <property type="entry name" value="HTH_24"/>
    <property type="match status" value="1"/>
</dbReference>
<sequence>MKRRYFQIIELMKKNPAITQRDIAGTLKISLAYVNQILFAMEQDGLLKTNGLPAIGKRVLTIKAHTEYDSCKVDNAIIMAAGFGSRFIPLTYAIPKGLLEVFGERMIERQIKQLQEVGITDITVVVGYLKDTFEYLIDKYNVKLVYNPDFESKNNLSTLYHVRDRLKNTYILSSDNWLRKNMYHAHEYDSWYSSVKMNEKTNEWVLQLGLHDKIMKVKVGGRNAWVMYGTVYFSHAFSDAIRPLIEDAYYRDDTDDWYWEDVLRRHLNTLTMFANKQPANQVYEFESLEELRQFDTSYMVSTQNKWMELISRVFGKPEMQIKNLRPLRLGMTNKSFIFELNNNKYIFRIPGAGTDILINRKQEHAVYKAIEPLGISDKVIYFDQTTGVKISQFEENMHIADPRNPNDLEACMWIARKLHTSGITVRHRFDFRERINFYEKQAEAKHGILFYDYAEVREKMNALLNLLDTLKKPEALTHIDLICDNFIISDSEVKLIDWEYAAMCDPLADLAMFSIYSYFSEAQINDLMHRYFRRDPEGEEKLRVYIYVALAGFLWALWTCYKQALGENFGEYGLKMYRYAKDYYKHVMQLHGIQTTEFSDEQNNETANE</sequence>
<keyword evidence="2" id="KW-0548">Nucleotidyltransferase</keyword>
<dbReference type="KEGG" id="trz:GWP43_14175"/>
<evidence type="ECO:0000256" key="2">
    <source>
        <dbReference type="ARBA" id="ARBA00022695"/>
    </source>
</evidence>
<gene>
    <name evidence="5" type="ORF">GWP43_14175</name>
</gene>
<dbReference type="SUPFAM" id="SSF56112">
    <property type="entry name" value="Protein kinase-like (PK-like)"/>
    <property type="match status" value="1"/>
</dbReference>
<evidence type="ECO:0000313" key="6">
    <source>
        <dbReference type="Proteomes" id="UP000464374"/>
    </source>
</evidence>
<reference evidence="5 6" key="1">
    <citation type="submission" date="2020-01" db="EMBL/GenBank/DDBJ databases">
        <title>Complete genome sequence of a human oral phylogroup 1 Treponema sp. strain ATCC 700766, originally isolated from periodontitis dental plaque.</title>
        <authorList>
            <person name="Chan Y."/>
            <person name="Huo Y.-B."/>
            <person name="Yu X.-L."/>
            <person name="Zeng H."/>
            <person name="Leung W.-K."/>
            <person name="Watt R.M."/>
        </authorList>
    </citation>
    <scope>NUCLEOTIDE SEQUENCE [LARGE SCALE GENOMIC DNA]</scope>
    <source>
        <strain evidence="5 6">OMZ 804</strain>
    </source>
</reference>
<dbReference type="Proteomes" id="UP000464374">
    <property type="component" value="Chromosome"/>
</dbReference>
<dbReference type="Gene3D" id="3.90.1200.10">
    <property type="match status" value="1"/>
</dbReference>
<dbReference type="InterPro" id="IPR011009">
    <property type="entry name" value="Kinase-like_dom_sf"/>
</dbReference>
<dbReference type="PIRSF" id="PIRSF037383">
    <property type="entry name" value="LicCA"/>
    <property type="match status" value="1"/>
</dbReference>
<evidence type="ECO:0000313" key="5">
    <source>
        <dbReference type="EMBL" id="QHX44419.1"/>
    </source>
</evidence>
<organism evidence="5 6">
    <name type="scientific">Treponema vincentii</name>
    <dbReference type="NCBI Taxonomy" id="69710"/>
    <lineage>
        <taxon>Bacteria</taxon>
        <taxon>Pseudomonadati</taxon>
        <taxon>Spirochaetota</taxon>
        <taxon>Spirochaetia</taxon>
        <taxon>Spirochaetales</taxon>
        <taxon>Treponemataceae</taxon>
        <taxon>Treponema</taxon>
    </lineage>
</organism>
<proteinExistence type="predicted"/>
<dbReference type="Pfam" id="PF01636">
    <property type="entry name" value="APH"/>
    <property type="match status" value="1"/>
</dbReference>
<dbReference type="InterPro" id="IPR005835">
    <property type="entry name" value="NTP_transferase_dom"/>
</dbReference>
<dbReference type="CDD" id="cd05151">
    <property type="entry name" value="ChoK-like"/>
    <property type="match status" value="1"/>
</dbReference>
<dbReference type="InterPro" id="IPR017190">
    <property type="entry name" value="Bifunc_CCT/choline_kinase"/>
</dbReference>
<keyword evidence="1 5" id="KW-0808">Transferase</keyword>
<dbReference type="InterPro" id="IPR050065">
    <property type="entry name" value="GlmU-like"/>
</dbReference>